<comment type="cofactor">
    <cofactor evidence="1 9">
        <name>FAD</name>
        <dbReference type="ChEBI" id="CHEBI:57692"/>
    </cofactor>
</comment>
<feature type="binding site" evidence="9">
    <location>
        <begin position="422"/>
        <end position="424"/>
    </location>
    <ligand>
        <name>FAD</name>
        <dbReference type="ChEBI" id="CHEBI:57692"/>
    </ligand>
</feature>
<reference evidence="12 13" key="1">
    <citation type="submission" date="2018-05" db="EMBL/GenBank/DDBJ databases">
        <title>Draft genome sequence of Scytalidium lignicola DSM 105466, a ubiquitous saprotrophic fungus.</title>
        <authorList>
            <person name="Buettner E."/>
            <person name="Gebauer A.M."/>
            <person name="Hofrichter M."/>
            <person name="Liers C."/>
            <person name="Kellner H."/>
        </authorList>
    </citation>
    <scope>NUCLEOTIDE SEQUENCE [LARGE SCALE GENOMIC DNA]</scope>
    <source>
        <strain evidence="12 13">DSM 105466</strain>
    </source>
</reference>
<proteinExistence type="inferred from homology"/>
<dbReference type="OrthoDB" id="333024at2759"/>
<feature type="binding site" evidence="10">
    <location>
        <begin position="236"/>
        <end position="237"/>
    </location>
    <ligand>
        <name>NADP(+)</name>
        <dbReference type="ChEBI" id="CHEBI:58349"/>
    </ligand>
</feature>
<evidence type="ECO:0000259" key="11">
    <source>
        <dbReference type="Pfam" id="PF07992"/>
    </source>
</evidence>
<dbReference type="PANTHER" id="PTHR48467:SF1">
    <property type="entry name" value="GLUTAMATE SYNTHASE 1 [NADH], CHLOROPLASTIC-LIKE"/>
    <property type="match status" value="1"/>
</dbReference>
<sequence length="512" mass="56781">MHGAVRPWICTRCAHSLKTKTRSIPRQFQSRLYTTERRDDGRPFRLAVIGSGPAGFYTAYRVMSRINNAAVDMYEHLPVPYGLVRFGVAPDHPENCEEKFQEVAASPNFRFIGNVEIGGDYKALPLESLIPHYDAILFAYGASKDRTLGIPGEDLKGVFSARGFVGWYNGLPEYANLEPDLTQSEEVVIIGQGNVALDVARILLKEPQSLSSSDITETAIQALQKSKIKRVRVVGRRGPLQAAFTIKEIRELMKLPSVGFHPVDKSLIPDDISKLPRVPRRIMEVLTKGSLDPPSATEKSWSLDFCLSPVTFNSEISSPDKLGSIKFEKTTLTPNPFDPSAKATRTGESIDFQSSLAFRSIGYKSEALRGFSELGIPFNDNLGIIPNDGMGRAIDGELRSDDVSNLVPGVYCAGWVKRGPTGVIASTMQDAFSTADAIVEDWYSHAPFLNERYGSSGLGWYGVLAEAEENGCRRVSWDDWQKIDRAEREMGKISGKEREKFRTIEDMLSIID</sequence>
<comment type="catalytic activity">
    <reaction evidence="8">
        <text>2 reduced [adrenodoxin] + NADP(+) + H(+) = 2 oxidized [adrenodoxin] + NADPH</text>
        <dbReference type="Rhea" id="RHEA:42312"/>
        <dbReference type="Rhea" id="RHEA-COMP:9998"/>
        <dbReference type="Rhea" id="RHEA-COMP:9999"/>
        <dbReference type="ChEBI" id="CHEBI:15378"/>
        <dbReference type="ChEBI" id="CHEBI:33737"/>
        <dbReference type="ChEBI" id="CHEBI:33738"/>
        <dbReference type="ChEBI" id="CHEBI:57783"/>
        <dbReference type="ChEBI" id="CHEBI:58349"/>
        <dbReference type="EC" id="1.18.1.6"/>
    </reaction>
</comment>
<dbReference type="InterPro" id="IPR023753">
    <property type="entry name" value="FAD/NAD-binding_dom"/>
</dbReference>
<evidence type="ECO:0000256" key="7">
    <source>
        <dbReference type="ARBA" id="ARBA00023002"/>
    </source>
</evidence>
<evidence type="ECO:0000256" key="3">
    <source>
        <dbReference type="ARBA" id="ARBA00013219"/>
    </source>
</evidence>
<dbReference type="InterPro" id="IPR055275">
    <property type="entry name" value="Ferredox_Rdtase"/>
</dbReference>
<feature type="binding site" evidence="9">
    <location>
        <position position="83"/>
    </location>
    <ligand>
        <name>FAD</name>
        <dbReference type="ChEBI" id="CHEBI:57692"/>
    </ligand>
</feature>
<dbReference type="GO" id="GO:0016491">
    <property type="term" value="F:oxidoreductase activity"/>
    <property type="evidence" value="ECO:0007669"/>
    <property type="project" value="UniProtKB-KW"/>
</dbReference>
<dbReference type="STRING" id="5539.A0A3E2HQL0"/>
<keyword evidence="6 10" id="KW-0521">NADP</keyword>
<dbReference type="Proteomes" id="UP000258309">
    <property type="component" value="Unassembled WGS sequence"/>
</dbReference>
<dbReference type="InterPro" id="IPR036188">
    <property type="entry name" value="FAD/NAD-bd_sf"/>
</dbReference>
<feature type="binding site" evidence="9">
    <location>
        <position position="54"/>
    </location>
    <ligand>
        <name>FAD</name>
        <dbReference type="ChEBI" id="CHEBI:57692"/>
    </ligand>
</feature>
<dbReference type="OMA" id="RFNFIGN"/>
<dbReference type="SUPFAM" id="SSF51971">
    <property type="entry name" value="Nucleotide-binding domain"/>
    <property type="match status" value="1"/>
</dbReference>
<evidence type="ECO:0000313" key="13">
    <source>
        <dbReference type="Proteomes" id="UP000258309"/>
    </source>
</evidence>
<evidence type="ECO:0000256" key="10">
    <source>
        <dbReference type="PIRSR" id="PIRSR000362-2"/>
    </source>
</evidence>
<feature type="binding site" evidence="10">
    <location>
        <position position="248"/>
    </location>
    <ligand>
        <name>NADP(+)</name>
        <dbReference type="ChEBI" id="CHEBI:58349"/>
    </ligand>
</feature>
<dbReference type="InterPro" id="IPR021163">
    <property type="entry name" value="Ferredox_Rdtase_adrenod"/>
</dbReference>
<dbReference type="EMBL" id="NCSJ02000006">
    <property type="protein sequence ID" value="RFU35650.1"/>
    <property type="molecule type" value="Genomic_DNA"/>
</dbReference>
<evidence type="ECO:0000256" key="2">
    <source>
        <dbReference type="ARBA" id="ARBA00008312"/>
    </source>
</evidence>
<evidence type="ECO:0000256" key="6">
    <source>
        <dbReference type="ARBA" id="ARBA00022857"/>
    </source>
</evidence>
<dbReference type="Gene3D" id="3.50.50.60">
    <property type="entry name" value="FAD/NAD(P)-binding domain"/>
    <property type="match status" value="1"/>
</dbReference>
<dbReference type="EC" id="1.18.1.6" evidence="3"/>
<keyword evidence="7" id="KW-0560">Oxidoreductase</keyword>
<comment type="similarity">
    <text evidence="2">Belongs to the ferredoxin--NADP reductase type 1 family.</text>
</comment>
<comment type="caution">
    <text evidence="12">The sequence shown here is derived from an EMBL/GenBank/DDBJ whole genome shotgun (WGS) entry which is preliminary data.</text>
</comment>
<evidence type="ECO:0000256" key="8">
    <source>
        <dbReference type="ARBA" id="ARBA00048933"/>
    </source>
</evidence>
<dbReference type="Gene3D" id="3.40.50.720">
    <property type="entry name" value="NAD(P)-binding Rossmann-like Domain"/>
    <property type="match status" value="1"/>
</dbReference>
<feature type="binding site" evidence="9">
    <location>
        <position position="415"/>
    </location>
    <ligand>
        <name>FAD</name>
        <dbReference type="ChEBI" id="CHEBI:57692"/>
    </ligand>
</feature>
<feature type="binding site" evidence="10">
    <location>
        <begin position="192"/>
        <end position="195"/>
    </location>
    <ligand>
        <name>NADP(+)</name>
        <dbReference type="ChEBI" id="CHEBI:58349"/>
    </ligand>
</feature>
<feature type="domain" description="FAD/NAD(P)-binding" evidence="11">
    <location>
        <begin position="45"/>
        <end position="205"/>
    </location>
</feature>
<accession>A0A3E2HQL0</accession>
<feature type="binding site" evidence="9">
    <location>
        <position position="75"/>
    </location>
    <ligand>
        <name>FAD</name>
        <dbReference type="ChEBI" id="CHEBI:57692"/>
    </ligand>
</feature>
<gene>
    <name evidence="12" type="ORF">B7463_g694</name>
</gene>
<keyword evidence="5 9" id="KW-0274">FAD</keyword>
<evidence type="ECO:0000256" key="4">
    <source>
        <dbReference type="ARBA" id="ARBA00022630"/>
    </source>
</evidence>
<evidence type="ECO:0000256" key="5">
    <source>
        <dbReference type="ARBA" id="ARBA00022827"/>
    </source>
</evidence>
<evidence type="ECO:0000313" key="12">
    <source>
        <dbReference type="EMBL" id="RFU35650.1"/>
    </source>
</evidence>
<protein>
    <recommendedName>
        <fullName evidence="3">adrenodoxin-NADP(+) reductase</fullName>
        <ecNumber evidence="3">1.18.1.6</ecNumber>
    </recommendedName>
</protein>
<evidence type="ECO:0000256" key="9">
    <source>
        <dbReference type="PIRSR" id="PIRSR000362-1"/>
    </source>
</evidence>
<organism evidence="12 13">
    <name type="scientific">Scytalidium lignicola</name>
    <name type="common">Hyphomycete</name>
    <dbReference type="NCBI Taxonomy" id="5539"/>
    <lineage>
        <taxon>Eukaryota</taxon>
        <taxon>Fungi</taxon>
        <taxon>Dikarya</taxon>
        <taxon>Ascomycota</taxon>
        <taxon>Pezizomycotina</taxon>
        <taxon>Leotiomycetes</taxon>
        <taxon>Leotiomycetes incertae sedis</taxon>
        <taxon>Scytalidium</taxon>
    </lineage>
</organism>
<evidence type="ECO:0000256" key="1">
    <source>
        <dbReference type="ARBA" id="ARBA00001974"/>
    </source>
</evidence>
<dbReference type="PRINTS" id="PR00419">
    <property type="entry name" value="ADXRDTASE"/>
</dbReference>
<dbReference type="PANTHER" id="PTHR48467">
    <property type="entry name" value="GLUTAMATE SYNTHASE 1 [NADH], CHLOROPLASTIC-LIKE"/>
    <property type="match status" value="1"/>
</dbReference>
<feature type="binding site" evidence="9">
    <location>
        <position position="117"/>
    </location>
    <ligand>
        <name>FAD</name>
        <dbReference type="ChEBI" id="CHEBI:57692"/>
    </ligand>
</feature>
<keyword evidence="4" id="KW-0285">Flavoprotein</keyword>
<dbReference type="PIRSF" id="PIRSF000362">
    <property type="entry name" value="FNR"/>
    <property type="match status" value="1"/>
</dbReference>
<keyword evidence="13" id="KW-1185">Reference proteome</keyword>
<dbReference type="AlphaFoldDB" id="A0A3E2HQL0"/>
<feature type="non-terminal residue" evidence="12">
    <location>
        <position position="1"/>
    </location>
</feature>
<feature type="non-terminal residue" evidence="12">
    <location>
        <position position="512"/>
    </location>
</feature>
<name>A0A3E2HQL0_SCYLI</name>
<dbReference type="Pfam" id="PF07992">
    <property type="entry name" value="Pyr_redox_2"/>
    <property type="match status" value="1"/>
</dbReference>
<feature type="binding site" evidence="10">
    <location>
        <position position="422"/>
    </location>
    <ligand>
        <name>NADP(+)</name>
        <dbReference type="ChEBI" id="CHEBI:58349"/>
    </ligand>
</feature>